<name>A0A9X2P9Z9_9BACT</name>
<dbReference type="RefSeq" id="WP_258424926.1">
    <property type="nucleotide sequence ID" value="NZ_JANSUY010000023.1"/>
</dbReference>
<dbReference type="SUPFAM" id="SSF54427">
    <property type="entry name" value="NTF2-like"/>
    <property type="match status" value="1"/>
</dbReference>
<dbReference type="InterPro" id="IPR027843">
    <property type="entry name" value="DUF4440"/>
</dbReference>
<dbReference type="Gene3D" id="3.10.450.50">
    <property type="match status" value="1"/>
</dbReference>
<dbReference type="AlphaFoldDB" id="A0A9X2P9Z9"/>
<comment type="caution">
    <text evidence="3">The sequence shown here is derived from an EMBL/GenBank/DDBJ whole genome shotgun (WGS) entry which is preliminary data.</text>
</comment>
<keyword evidence="1" id="KW-0732">Signal</keyword>
<gene>
    <name evidence="3" type="ORF">NU887_18760</name>
</gene>
<evidence type="ECO:0000256" key="1">
    <source>
        <dbReference type="SAM" id="SignalP"/>
    </source>
</evidence>
<feature type="chain" id="PRO_5040850470" evidence="1">
    <location>
        <begin position="23"/>
        <end position="174"/>
    </location>
</feature>
<sequence length="174" mass="18568">MNMKNYFRIATACFTLSLFTVACSSPAPEEAVAPEEMAPTVAPGPDMAAIKAEIQTLEDAWGAADNSGDVNALIAFYADDAVSMGSGSPMAVGKAAIQKEIQESMASRPAGTMVKYEVLDVFGDENTITEVGKTTRMDASGKVTSSGKYMAIWEKRDGKYVCIRDISNNDSKEN</sequence>
<feature type="domain" description="DUF4440" evidence="2">
    <location>
        <begin position="54"/>
        <end position="161"/>
    </location>
</feature>
<reference evidence="3" key="1">
    <citation type="submission" date="2022-08" db="EMBL/GenBank/DDBJ databases">
        <authorList>
            <person name="Zhang D."/>
        </authorList>
    </citation>
    <scope>NUCLEOTIDE SEQUENCE</scope>
    <source>
        <strain evidence="3">XJ19-11</strain>
    </source>
</reference>
<evidence type="ECO:0000313" key="3">
    <source>
        <dbReference type="EMBL" id="MCR9017083.1"/>
    </source>
</evidence>
<dbReference type="Proteomes" id="UP001142175">
    <property type="component" value="Unassembled WGS sequence"/>
</dbReference>
<evidence type="ECO:0000313" key="4">
    <source>
        <dbReference type="Proteomes" id="UP001142175"/>
    </source>
</evidence>
<accession>A0A9X2P9Z9</accession>
<organism evidence="3 4">
    <name type="scientific">Aquiflexum gelatinilyticum</name>
    <dbReference type="NCBI Taxonomy" id="2961943"/>
    <lineage>
        <taxon>Bacteria</taxon>
        <taxon>Pseudomonadati</taxon>
        <taxon>Bacteroidota</taxon>
        <taxon>Cytophagia</taxon>
        <taxon>Cytophagales</taxon>
        <taxon>Cyclobacteriaceae</taxon>
        <taxon>Aquiflexum</taxon>
    </lineage>
</organism>
<dbReference type="PROSITE" id="PS51257">
    <property type="entry name" value="PROKAR_LIPOPROTEIN"/>
    <property type="match status" value="1"/>
</dbReference>
<dbReference type="InterPro" id="IPR032710">
    <property type="entry name" value="NTF2-like_dom_sf"/>
</dbReference>
<proteinExistence type="predicted"/>
<feature type="signal peptide" evidence="1">
    <location>
        <begin position="1"/>
        <end position="22"/>
    </location>
</feature>
<dbReference type="EMBL" id="JANSUY010000023">
    <property type="protein sequence ID" value="MCR9017083.1"/>
    <property type="molecule type" value="Genomic_DNA"/>
</dbReference>
<dbReference type="Pfam" id="PF14534">
    <property type="entry name" value="DUF4440"/>
    <property type="match status" value="1"/>
</dbReference>
<keyword evidence="4" id="KW-1185">Reference proteome</keyword>
<evidence type="ECO:0000259" key="2">
    <source>
        <dbReference type="Pfam" id="PF14534"/>
    </source>
</evidence>
<protein>
    <submittedName>
        <fullName evidence="3">Nuclear transport factor 2 family protein</fullName>
    </submittedName>
</protein>